<keyword evidence="6 16" id="KW-0963">Cytoplasm</keyword>
<proteinExistence type="inferred from homology"/>
<keyword evidence="14 16" id="KW-0460">Magnesium</keyword>
<dbReference type="GO" id="GO:0003725">
    <property type="term" value="F:double-stranded RNA binding"/>
    <property type="evidence" value="ECO:0007669"/>
    <property type="project" value="TreeGrafter"/>
</dbReference>
<dbReference type="SMART" id="SM00535">
    <property type="entry name" value="RIBOc"/>
    <property type="match status" value="1"/>
</dbReference>
<dbReference type="GO" id="GO:0046872">
    <property type="term" value="F:metal ion binding"/>
    <property type="evidence" value="ECO:0007669"/>
    <property type="project" value="UniProtKB-KW"/>
</dbReference>
<dbReference type="PROSITE" id="PS50142">
    <property type="entry name" value="RNASE_3_2"/>
    <property type="match status" value="1"/>
</dbReference>
<evidence type="ECO:0000259" key="18">
    <source>
        <dbReference type="PROSITE" id="PS50142"/>
    </source>
</evidence>
<evidence type="ECO:0000256" key="8">
    <source>
        <dbReference type="ARBA" id="ARBA00022664"/>
    </source>
</evidence>
<dbReference type="SMART" id="SM00358">
    <property type="entry name" value="DSRM"/>
    <property type="match status" value="1"/>
</dbReference>
<dbReference type="SUPFAM" id="SSF69065">
    <property type="entry name" value="RNase III domain-like"/>
    <property type="match status" value="1"/>
</dbReference>
<dbReference type="InterPro" id="IPR036389">
    <property type="entry name" value="RNase_III_sf"/>
</dbReference>
<evidence type="ECO:0000256" key="10">
    <source>
        <dbReference type="ARBA" id="ARBA00022722"/>
    </source>
</evidence>
<dbReference type="OrthoDB" id="9805026at2"/>
<dbReference type="GO" id="GO:0006364">
    <property type="term" value="P:rRNA processing"/>
    <property type="evidence" value="ECO:0007669"/>
    <property type="project" value="UniProtKB-UniRule"/>
</dbReference>
<dbReference type="Pfam" id="PF00035">
    <property type="entry name" value="dsrm"/>
    <property type="match status" value="1"/>
</dbReference>
<keyword evidence="11 16" id="KW-0479">Metal-binding</keyword>
<dbReference type="GO" id="GO:0004525">
    <property type="term" value="F:ribonuclease III activity"/>
    <property type="evidence" value="ECO:0007669"/>
    <property type="project" value="UniProtKB-UniRule"/>
</dbReference>
<feature type="binding site" evidence="16">
    <location>
        <position position="113"/>
    </location>
    <ligand>
        <name>Mg(2+)</name>
        <dbReference type="ChEBI" id="CHEBI:18420"/>
    </ligand>
</feature>
<dbReference type="FunFam" id="1.10.1520.10:FF:000001">
    <property type="entry name" value="Ribonuclease 3"/>
    <property type="match status" value="1"/>
</dbReference>
<protein>
    <recommendedName>
        <fullName evidence="16">Ribonuclease 3</fullName>
        <ecNumber evidence="16">3.1.26.3</ecNumber>
    </recommendedName>
    <alternativeName>
        <fullName evidence="16">Ribonuclease III</fullName>
        <shortName evidence="16">RNase III</shortName>
    </alternativeName>
</protein>
<keyword evidence="9 16" id="KW-0819">tRNA processing</keyword>
<evidence type="ECO:0000256" key="7">
    <source>
        <dbReference type="ARBA" id="ARBA00022552"/>
    </source>
</evidence>
<dbReference type="InterPro" id="IPR000999">
    <property type="entry name" value="RNase_III_dom"/>
</dbReference>
<evidence type="ECO:0000256" key="12">
    <source>
        <dbReference type="ARBA" id="ARBA00022759"/>
    </source>
</evidence>
<comment type="catalytic activity">
    <reaction evidence="1 16">
        <text>Endonucleolytic cleavage to 5'-phosphomonoester.</text>
        <dbReference type="EC" id="3.1.26.3"/>
    </reaction>
</comment>
<name>A0A4Q7Z5H5_9GAMM</name>
<dbReference type="AlphaFoldDB" id="A0A4Q7Z5H5"/>
<evidence type="ECO:0000256" key="5">
    <source>
        <dbReference type="ARBA" id="ARBA00011738"/>
    </source>
</evidence>
<dbReference type="EC" id="3.1.26.3" evidence="16"/>
<comment type="subcellular location">
    <subcellularLocation>
        <location evidence="3 16">Cytoplasm</location>
    </subcellularLocation>
</comment>
<feature type="active site" evidence="16">
    <location>
        <position position="116"/>
    </location>
</feature>
<evidence type="ECO:0000256" key="4">
    <source>
        <dbReference type="ARBA" id="ARBA00010183"/>
    </source>
</evidence>
<evidence type="ECO:0000256" key="16">
    <source>
        <dbReference type="HAMAP-Rule" id="MF_00104"/>
    </source>
</evidence>
<dbReference type="CDD" id="cd00593">
    <property type="entry name" value="RIBOc"/>
    <property type="match status" value="1"/>
</dbReference>
<dbReference type="NCBIfam" id="TIGR02191">
    <property type="entry name" value="RNaseIII"/>
    <property type="match status" value="1"/>
</dbReference>
<evidence type="ECO:0000256" key="13">
    <source>
        <dbReference type="ARBA" id="ARBA00022801"/>
    </source>
</evidence>
<dbReference type="RefSeq" id="WP_130412729.1">
    <property type="nucleotide sequence ID" value="NZ_SHKX01000012.1"/>
</dbReference>
<dbReference type="EMBL" id="SHKX01000012">
    <property type="protein sequence ID" value="RZU44899.1"/>
    <property type="molecule type" value="Genomic_DNA"/>
</dbReference>
<evidence type="ECO:0000256" key="11">
    <source>
        <dbReference type="ARBA" id="ARBA00022723"/>
    </source>
</evidence>
<dbReference type="InterPro" id="IPR014720">
    <property type="entry name" value="dsRBD_dom"/>
</dbReference>
<evidence type="ECO:0000256" key="2">
    <source>
        <dbReference type="ARBA" id="ARBA00001946"/>
    </source>
</evidence>
<dbReference type="Gene3D" id="1.10.1520.10">
    <property type="entry name" value="Ribonuclease III domain"/>
    <property type="match status" value="1"/>
</dbReference>
<dbReference type="GO" id="GO:0006397">
    <property type="term" value="P:mRNA processing"/>
    <property type="evidence" value="ECO:0007669"/>
    <property type="project" value="UniProtKB-UniRule"/>
</dbReference>
<keyword evidence="10 16" id="KW-0540">Nuclease</keyword>
<dbReference type="FunFam" id="3.30.160.20:FF:000003">
    <property type="entry name" value="Ribonuclease 3"/>
    <property type="match status" value="1"/>
</dbReference>
<dbReference type="CDD" id="cd10845">
    <property type="entry name" value="DSRM_RNAse_III_family"/>
    <property type="match status" value="1"/>
</dbReference>
<dbReference type="GO" id="GO:0005737">
    <property type="term" value="C:cytoplasm"/>
    <property type="evidence" value="ECO:0007669"/>
    <property type="project" value="UniProtKB-SubCell"/>
</dbReference>
<dbReference type="Proteomes" id="UP000292423">
    <property type="component" value="Unassembled WGS sequence"/>
</dbReference>
<dbReference type="InterPro" id="IPR011907">
    <property type="entry name" value="RNase_III"/>
</dbReference>
<feature type="domain" description="RNase III" evidence="18">
    <location>
        <begin position="4"/>
        <end position="127"/>
    </location>
</feature>
<evidence type="ECO:0000256" key="15">
    <source>
        <dbReference type="ARBA" id="ARBA00022884"/>
    </source>
</evidence>
<feature type="binding site" evidence="16">
    <location>
        <position position="116"/>
    </location>
    <ligand>
        <name>Mg(2+)</name>
        <dbReference type="ChEBI" id="CHEBI:18420"/>
    </ligand>
</feature>
<keyword evidence="13 16" id="KW-0378">Hydrolase</keyword>
<comment type="caution">
    <text evidence="19">The sequence shown here is derived from an EMBL/GenBank/DDBJ whole genome shotgun (WGS) entry which is preliminary data.</text>
</comment>
<dbReference type="GO" id="GO:0019843">
    <property type="term" value="F:rRNA binding"/>
    <property type="evidence" value="ECO:0007669"/>
    <property type="project" value="UniProtKB-KW"/>
</dbReference>
<dbReference type="PANTHER" id="PTHR11207:SF0">
    <property type="entry name" value="RIBONUCLEASE 3"/>
    <property type="match status" value="1"/>
</dbReference>
<dbReference type="GO" id="GO:0008033">
    <property type="term" value="P:tRNA processing"/>
    <property type="evidence" value="ECO:0007669"/>
    <property type="project" value="UniProtKB-KW"/>
</dbReference>
<keyword evidence="15 16" id="KW-0694">RNA-binding</keyword>
<comment type="similarity">
    <text evidence="4">Belongs to the ribonuclease III family.</text>
</comment>
<evidence type="ECO:0000256" key="14">
    <source>
        <dbReference type="ARBA" id="ARBA00022842"/>
    </source>
</evidence>
<organism evidence="19 20">
    <name type="scientific">Fluviicoccus keumensis</name>
    <dbReference type="NCBI Taxonomy" id="1435465"/>
    <lineage>
        <taxon>Bacteria</taxon>
        <taxon>Pseudomonadati</taxon>
        <taxon>Pseudomonadota</taxon>
        <taxon>Gammaproteobacteria</taxon>
        <taxon>Moraxellales</taxon>
        <taxon>Moraxellaceae</taxon>
        <taxon>Fluviicoccus</taxon>
    </lineage>
</organism>
<sequence length="226" mass="25474">MSDHDRLYRGLGYRFKQPELLELALTHRSVSGNRNNERLEFLGDSILGMLVAEYLFQHFPKEKEGRLTRLRASLVNQDMLARLARELHIGDFLRLGSGELKSGGFRRDSILADGFEAILGAIYLDSGDIAVCRDCLYRWYGEHLANVESTSPAKDPKSRLQEYLQAHHRELPVYTVLEVTGADHDQHFRVACEVEGGGRVDGEGASRRYAEQAAAVIMLKQLGIET</sequence>
<feature type="domain" description="DRBM" evidence="17">
    <location>
        <begin position="155"/>
        <end position="224"/>
    </location>
</feature>
<dbReference type="GO" id="GO:0010468">
    <property type="term" value="P:regulation of gene expression"/>
    <property type="evidence" value="ECO:0007669"/>
    <property type="project" value="TreeGrafter"/>
</dbReference>
<evidence type="ECO:0000313" key="20">
    <source>
        <dbReference type="Proteomes" id="UP000292423"/>
    </source>
</evidence>
<comment type="subunit">
    <text evidence="5 16">Homodimer.</text>
</comment>
<dbReference type="PANTHER" id="PTHR11207">
    <property type="entry name" value="RIBONUCLEASE III"/>
    <property type="match status" value="1"/>
</dbReference>
<keyword evidence="12 16" id="KW-0255">Endonuclease</keyword>
<dbReference type="SUPFAM" id="SSF54768">
    <property type="entry name" value="dsRNA-binding domain-like"/>
    <property type="match status" value="1"/>
</dbReference>
<keyword evidence="8 16" id="KW-0507">mRNA processing</keyword>
<evidence type="ECO:0000259" key="17">
    <source>
        <dbReference type="PROSITE" id="PS50137"/>
    </source>
</evidence>
<feature type="active site" evidence="16">
    <location>
        <position position="44"/>
    </location>
</feature>
<evidence type="ECO:0000256" key="3">
    <source>
        <dbReference type="ARBA" id="ARBA00004496"/>
    </source>
</evidence>
<evidence type="ECO:0000313" key="19">
    <source>
        <dbReference type="EMBL" id="RZU44899.1"/>
    </source>
</evidence>
<keyword evidence="20" id="KW-1185">Reference proteome</keyword>
<reference evidence="19 20" key="1">
    <citation type="submission" date="2019-02" db="EMBL/GenBank/DDBJ databases">
        <title>Genomic Encyclopedia of Type Strains, Phase IV (KMG-IV): sequencing the most valuable type-strain genomes for metagenomic binning, comparative biology and taxonomic classification.</title>
        <authorList>
            <person name="Goeker M."/>
        </authorList>
    </citation>
    <scope>NUCLEOTIDE SEQUENCE [LARGE SCALE GENOMIC DNA]</scope>
    <source>
        <strain evidence="19 20">DSM 105135</strain>
    </source>
</reference>
<dbReference type="PROSITE" id="PS00517">
    <property type="entry name" value="RNASE_3_1"/>
    <property type="match status" value="1"/>
</dbReference>
<accession>A0A4Q7Z5H5</accession>
<evidence type="ECO:0000256" key="9">
    <source>
        <dbReference type="ARBA" id="ARBA00022694"/>
    </source>
</evidence>
<dbReference type="Gene3D" id="3.30.160.20">
    <property type="match status" value="1"/>
</dbReference>
<comment type="cofactor">
    <cofactor evidence="2 16">
        <name>Mg(2+)</name>
        <dbReference type="ChEBI" id="CHEBI:18420"/>
    </cofactor>
</comment>
<gene>
    <name evidence="16" type="primary">rnc</name>
    <name evidence="19" type="ORF">EV700_1700</name>
</gene>
<dbReference type="HAMAP" id="MF_00104">
    <property type="entry name" value="RNase_III"/>
    <property type="match status" value="1"/>
</dbReference>
<keyword evidence="16" id="KW-0699">rRNA-binding</keyword>
<evidence type="ECO:0000256" key="1">
    <source>
        <dbReference type="ARBA" id="ARBA00000109"/>
    </source>
</evidence>
<feature type="binding site" evidence="16">
    <location>
        <position position="40"/>
    </location>
    <ligand>
        <name>Mg(2+)</name>
        <dbReference type="ChEBI" id="CHEBI:18420"/>
    </ligand>
</feature>
<dbReference type="Pfam" id="PF14622">
    <property type="entry name" value="Ribonucleas_3_3"/>
    <property type="match status" value="1"/>
</dbReference>
<dbReference type="PROSITE" id="PS50137">
    <property type="entry name" value="DS_RBD"/>
    <property type="match status" value="1"/>
</dbReference>
<evidence type="ECO:0000256" key="6">
    <source>
        <dbReference type="ARBA" id="ARBA00022490"/>
    </source>
</evidence>
<dbReference type="GO" id="GO:0042802">
    <property type="term" value="F:identical protein binding"/>
    <property type="evidence" value="ECO:0007669"/>
    <property type="project" value="UniProtKB-ARBA"/>
</dbReference>
<comment type="function">
    <text evidence="16">Digests double-stranded RNA. Involved in the processing of primary rRNA transcript to yield the immediate precursors to the large and small rRNAs (23S and 16S). Processes some mRNAs, and tRNAs when they are encoded in the rRNA operon. Processes pre-crRNA and tracrRNA of type II CRISPR loci if present in the organism.</text>
</comment>
<keyword evidence="7 16" id="KW-0698">rRNA processing</keyword>